<name>G7J1Y1_MEDTR</name>
<gene>
    <name evidence="1" type="ordered locus">MTR_3g050580</name>
</gene>
<evidence type="ECO:0000313" key="2">
    <source>
        <dbReference type="EnsemblPlants" id="AES70265"/>
    </source>
</evidence>
<keyword evidence="3" id="KW-1185">Reference proteome</keyword>
<evidence type="ECO:0000313" key="3">
    <source>
        <dbReference type="Proteomes" id="UP000002051"/>
    </source>
</evidence>
<dbReference type="PaxDb" id="3880-AES70265"/>
<reference evidence="1 3" key="2">
    <citation type="journal article" date="2014" name="BMC Genomics">
        <title>An improved genome release (version Mt4.0) for the model legume Medicago truncatula.</title>
        <authorList>
            <person name="Tang H."/>
            <person name="Krishnakumar V."/>
            <person name="Bidwell S."/>
            <person name="Rosen B."/>
            <person name="Chan A."/>
            <person name="Zhou S."/>
            <person name="Gentzbittel L."/>
            <person name="Childs K.L."/>
            <person name="Yandell M."/>
            <person name="Gundlach H."/>
            <person name="Mayer K.F."/>
            <person name="Schwartz D.C."/>
            <person name="Town C.D."/>
        </authorList>
    </citation>
    <scope>GENOME REANNOTATION</scope>
    <source>
        <strain evidence="2 3">cv. Jemalong A17</strain>
    </source>
</reference>
<dbReference type="HOGENOM" id="CLU_1470282_0_0_1"/>
<accession>G7J1Y1</accession>
<reference evidence="2" key="3">
    <citation type="submission" date="2015-04" db="UniProtKB">
        <authorList>
            <consortium name="EnsemblPlants"/>
        </authorList>
    </citation>
    <scope>IDENTIFICATION</scope>
    <source>
        <strain evidence="2">cv. Jemalong A17</strain>
    </source>
</reference>
<organism evidence="1 3">
    <name type="scientific">Medicago truncatula</name>
    <name type="common">Barrel medic</name>
    <name type="synonym">Medicago tribuloides</name>
    <dbReference type="NCBI Taxonomy" id="3880"/>
    <lineage>
        <taxon>Eukaryota</taxon>
        <taxon>Viridiplantae</taxon>
        <taxon>Streptophyta</taxon>
        <taxon>Embryophyta</taxon>
        <taxon>Tracheophyta</taxon>
        <taxon>Spermatophyta</taxon>
        <taxon>Magnoliopsida</taxon>
        <taxon>eudicotyledons</taxon>
        <taxon>Gunneridae</taxon>
        <taxon>Pentapetalae</taxon>
        <taxon>rosids</taxon>
        <taxon>fabids</taxon>
        <taxon>Fabales</taxon>
        <taxon>Fabaceae</taxon>
        <taxon>Papilionoideae</taxon>
        <taxon>50 kb inversion clade</taxon>
        <taxon>NPAAA clade</taxon>
        <taxon>Hologalegina</taxon>
        <taxon>IRL clade</taxon>
        <taxon>Trifolieae</taxon>
        <taxon>Medicago</taxon>
    </lineage>
</organism>
<sequence length="184" mass="21137">MEHVRKEKIVKTYFTTKNIVSISKLVELLHVDLFEPVGTTSINGKKYGLAIFNTLILGEIGWANVRAIHVVLYLFMAMSGLKVNFHKIELVGVNVSRSWLLEGVVVLNCKVSMLSMGEEKMIEILFYLAWRSFNSLPTYPFKGSKPNVVRSRKLFLFLLVDFKFEKGILKNGDERPQGHEIWKM</sequence>
<protein>
    <submittedName>
        <fullName evidence="1 2">Uncharacterized protein</fullName>
    </submittedName>
</protein>
<dbReference type="AlphaFoldDB" id="G7J1Y1"/>
<proteinExistence type="predicted"/>
<reference evidence="1 3" key="1">
    <citation type="journal article" date="2011" name="Nature">
        <title>The Medicago genome provides insight into the evolution of rhizobial symbioses.</title>
        <authorList>
            <person name="Young N.D."/>
            <person name="Debelle F."/>
            <person name="Oldroyd G.E."/>
            <person name="Geurts R."/>
            <person name="Cannon S.B."/>
            <person name="Udvardi M.K."/>
            <person name="Benedito V.A."/>
            <person name="Mayer K.F."/>
            <person name="Gouzy J."/>
            <person name="Schoof H."/>
            <person name="Van de Peer Y."/>
            <person name="Proost S."/>
            <person name="Cook D.R."/>
            <person name="Meyers B.C."/>
            <person name="Spannagl M."/>
            <person name="Cheung F."/>
            <person name="De Mita S."/>
            <person name="Krishnakumar V."/>
            <person name="Gundlach H."/>
            <person name="Zhou S."/>
            <person name="Mudge J."/>
            <person name="Bharti A.K."/>
            <person name="Murray J.D."/>
            <person name="Naoumkina M.A."/>
            <person name="Rosen B."/>
            <person name="Silverstein K.A."/>
            <person name="Tang H."/>
            <person name="Rombauts S."/>
            <person name="Zhao P.X."/>
            <person name="Zhou P."/>
            <person name="Barbe V."/>
            <person name="Bardou P."/>
            <person name="Bechner M."/>
            <person name="Bellec A."/>
            <person name="Berger A."/>
            <person name="Berges H."/>
            <person name="Bidwell S."/>
            <person name="Bisseling T."/>
            <person name="Choisne N."/>
            <person name="Couloux A."/>
            <person name="Denny R."/>
            <person name="Deshpande S."/>
            <person name="Dai X."/>
            <person name="Doyle J.J."/>
            <person name="Dudez A.M."/>
            <person name="Farmer A.D."/>
            <person name="Fouteau S."/>
            <person name="Franken C."/>
            <person name="Gibelin C."/>
            <person name="Gish J."/>
            <person name="Goldstein S."/>
            <person name="Gonzalez A.J."/>
            <person name="Green P.J."/>
            <person name="Hallab A."/>
            <person name="Hartog M."/>
            <person name="Hua A."/>
            <person name="Humphray S.J."/>
            <person name="Jeong D.H."/>
            <person name="Jing Y."/>
            <person name="Jocker A."/>
            <person name="Kenton S.M."/>
            <person name="Kim D.J."/>
            <person name="Klee K."/>
            <person name="Lai H."/>
            <person name="Lang C."/>
            <person name="Lin S."/>
            <person name="Macmil S.L."/>
            <person name="Magdelenat G."/>
            <person name="Matthews L."/>
            <person name="McCorrison J."/>
            <person name="Monaghan E.L."/>
            <person name="Mun J.H."/>
            <person name="Najar F.Z."/>
            <person name="Nicholson C."/>
            <person name="Noirot C."/>
            <person name="O'Bleness M."/>
            <person name="Paule C.R."/>
            <person name="Poulain J."/>
            <person name="Prion F."/>
            <person name="Qin B."/>
            <person name="Qu C."/>
            <person name="Retzel E.F."/>
            <person name="Riddle C."/>
            <person name="Sallet E."/>
            <person name="Samain S."/>
            <person name="Samson N."/>
            <person name="Sanders I."/>
            <person name="Saurat O."/>
            <person name="Scarpelli C."/>
            <person name="Schiex T."/>
            <person name="Segurens B."/>
            <person name="Severin A.J."/>
            <person name="Sherrier D.J."/>
            <person name="Shi R."/>
            <person name="Sims S."/>
            <person name="Singer S.R."/>
            <person name="Sinharoy S."/>
            <person name="Sterck L."/>
            <person name="Viollet A."/>
            <person name="Wang B.B."/>
            <person name="Wang K."/>
            <person name="Wang M."/>
            <person name="Wang X."/>
            <person name="Warfsmann J."/>
            <person name="Weissenbach J."/>
            <person name="White D.D."/>
            <person name="White J.D."/>
            <person name="Wiley G.B."/>
            <person name="Wincker P."/>
            <person name="Xing Y."/>
            <person name="Yang L."/>
            <person name="Yao Z."/>
            <person name="Ying F."/>
            <person name="Zhai J."/>
            <person name="Zhou L."/>
            <person name="Zuber A."/>
            <person name="Denarie J."/>
            <person name="Dixon R.A."/>
            <person name="May G.D."/>
            <person name="Schwartz D.C."/>
            <person name="Rogers J."/>
            <person name="Quetier F."/>
            <person name="Town C.D."/>
            <person name="Roe B.A."/>
        </authorList>
    </citation>
    <scope>NUCLEOTIDE SEQUENCE [LARGE SCALE GENOMIC DNA]</scope>
    <source>
        <strain evidence="1">A17</strain>
        <strain evidence="2 3">cv. Jemalong A17</strain>
    </source>
</reference>
<dbReference type="Proteomes" id="UP000002051">
    <property type="component" value="Chromosome 3"/>
</dbReference>
<dbReference type="EnsemblPlants" id="AES70265">
    <property type="protein sequence ID" value="AES70265"/>
    <property type="gene ID" value="MTR_3g050580"/>
</dbReference>
<dbReference type="EMBL" id="CM001219">
    <property type="protein sequence ID" value="AES70265.1"/>
    <property type="molecule type" value="Genomic_DNA"/>
</dbReference>
<evidence type="ECO:0000313" key="1">
    <source>
        <dbReference type="EMBL" id="AES70265.1"/>
    </source>
</evidence>